<dbReference type="EMBL" id="CAADRM010000081">
    <property type="protein sequence ID" value="VFU13605.1"/>
    <property type="molecule type" value="Genomic_DNA"/>
</dbReference>
<dbReference type="Gene3D" id="3.40.30.10">
    <property type="entry name" value="Glutaredoxin"/>
    <property type="match status" value="1"/>
</dbReference>
<reference evidence="2" key="1">
    <citation type="submission" date="2019-03" db="EMBL/GenBank/DDBJ databases">
        <authorList>
            <person name="Hao L."/>
        </authorList>
    </citation>
    <scope>NUCLEOTIDE SEQUENCE</scope>
</reference>
<dbReference type="InterPro" id="IPR036249">
    <property type="entry name" value="Thioredoxin-like_sf"/>
</dbReference>
<organism evidence="2">
    <name type="scientific">anaerobic digester metagenome</name>
    <dbReference type="NCBI Taxonomy" id="1263854"/>
    <lineage>
        <taxon>unclassified sequences</taxon>
        <taxon>metagenomes</taxon>
        <taxon>ecological metagenomes</taxon>
    </lineage>
</organism>
<dbReference type="PANTHER" id="PTHR41709">
    <property type="entry name" value="KAIB-LIKE PROTEIN 1"/>
    <property type="match status" value="1"/>
</dbReference>
<dbReference type="AlphaFoldDB" id="A0A485LYU9"/>
<evidence type="ECO:0000313" key="2">
    <source>
        <dbReference type="EMBL" id="VFU13605.1"/>
    </source>
</evidence>
<dbReference type="CDD" id="cd02978">
    <property type="entry name" value="KaiB_like"/>
    <property type="match status" value="1"/>
</dbReference>
<dbReference type="SMART" id="SM01248">
    <property type="entry name" value="KaiB"/>
    <property type="match status" value="1"/>
</dbReference>
<dbReference type="PANTHER" id="PTHR41709:SF2">
    <property type="entry name" value="CIRCADIAN CLOCK PROTEIN KAIB2"/>
    <property type="match status" value="1"/>
</dbReference>
<proteinExistence type="predicted"/>
<evidence type="ECO:0000259" key="1">
    <source>
        <dbReference type="SMART" id="SM01248"/>
    </source>
</evidence>
<name>A0A485LYU9_9ZZZZ</name>
<gene>
    <name evidence="2" type="ORF">SCFA_20068</name>
</gene>
<dbReference type="InterPro" id="IPR039022">
    <property type="entry name" value="KaiB-like"/>
</dbReference>
<dbReference type="Pfam" id="PF07689">
    <property type="entry name" value="KaiB"/>
    <property type="match status" value="1"/>
</dbReference>
<feature type="domain" description="KaiB" evidence="1">
    <location>
        <begin position="13"/>
        <end position="94"/>
    </location>
</feature>
<sequence>MKEENKGEVWELRLYVAGQTPKSIRAFANLKRICEEYLAGKYRIEVVDLMENPQLAQRDQILAVPTLVRKLPPPIKKIIGDLSNTKQVLVGLDVRQV</sequence>
<dbReference type="SUPFAM" id="SSF52833">
    <property type="entry name" value="Thioredoxin-like"/>
    <property type="match status" value="1"/>
</dbReference>
<protein>
    <submittedName>
        <fullName evidence="2">KaiB-like protein 1</fullName>
    </submittedName>
</protein>
<dbReference type="GO" id="GO:0048511">
    <property type="term" value="P:rhythmic process"/>
    <property type="evidence" value="ECO:0007669"/>
    <property type="project" value="InterPro"/>
</dbReference>
<accession>A0A485LYU9</accession>
<dbReference type="InterPro" id="IPR011649">
    <property type="entry name" value="KaiB_domain"/>
</dbReference>